<dbReference type="InterPro" id="IPR035919">
    <property type="entry name" value="EAL_sf"/>
</dbReference>
<dbReference type="SMART" id="SM00052">
    <property type="entry name" value="EAL"/>
    <property type="match status" value="1"/>
</dbReference>
<feature type="domain" description="PAS" evidence="3">
    <location>
        <begin position="147"/>
        <end position="217"/>
    </location>
</feature>
<evidence type="ECO:0000259" key="3">
    <source>
        <dbReference type="PROSITE" id="PS50112"/>
    </source>
</evidence>
<keyword evidence="2" id="KW-0472">Membrane</keyword>
<proteinExistence type="predicted"/>
<dbReference type="FunFam" id="3.30.70.270:FF:000001">
    <property type="entry name" value="Diguanylate cyclase domain protein"/>
    <property type="match status" value="1"/>
</dbReference>
<dbReference type="SUPFAM" id="SSF55073">
    <property type="entry name" value="Nucleotide cyclase"/>
    <property type="match status" value="1"/>
</dbReference>
<evidence type="ECO:0000256" key="2">
    <source>
        <dbReference type="SAM" id="Phobius"/>
    </source>
</evidence>
<dbReference type="NCBIfam" id="TIGR00229">
    <property type="entry name" value="sensory_box"/>
    <property type="match status" value="1"/>
</dbReference>
<organism evidence="6 7">
    <name type="scientific">Geomesophilobacter sediminis</name>
    <dbReference type="NCBI Taxonomy" id="2798584"/>
    <lineage>
        <taxon>Bacteria</taxon>
        <taxon>Pseudomonadati</taxon>
        <taxon>Thermodesulfobacteriota</taxon>
        <taxon>Desulfuromonadia</taxon>
        <taxon>Geobacterales</taxon>
        <taxon>Geobacteraceae</taxon>
        <taxon>Geomesophilobacter</taxon>
    </lineage>
</organism>
<dbReference type="Gene3D" id="3.20.20.450">
    <property type="entry name" value="EAL domain"/>
    <property type="match status" value="1"/>
</dbReference>
<dbReference type="Pfam" id="PF08448">
    <property type="entry name" value="PAS_4"/>
    <property type="match status" value="1"/>
</dbReference>
<feature type="transmembrane region" description="Helical" evidence="2">
    <location>
        <begin position="29"/>
        <end position="51"/>
    </location>
</feature>
<dbReference type="PROSITE" id="PS50112">
    <property type="entry name" value="PAS"/>
    <property type="match status" value="1"/>
</dbReference>
<dbReference type="Pfam" id="PF00990">
    <property type="entry name" value="GGDEF"/>
    <property type="match status" value="1"/>
</dbReference>
<dbReference type="InterPro" id="IPR001633">
    <property type="entry name" value="EAL_dom"/>
</dbReference>
<comment type="catalytic activity">
    <reaction evidence="1">
        <text>3',3'-c-di-GMP + H2O = 5'-phosphoguanylyl(3'-&gt;5')guanosine + H(+)</text>
        <dbReference type="Rhea" id="RHEA:24902"/>
        <dbReference type="ChEBI" id="CHEBI:15377"/>
        <dbReference type="ChEBI" id="CHEBI:15378"/>
        <dbReference type="ChEBI" id="CHEBI:58754"/>
        <dbReference type="ChEBI" id="CHEBI:58805"/>
        <dbReference type="EC" id="3.1.4.52"/>
    </reaction>
    <physiologicalReaction direction="left-to-right" evidence="1">
        <dbReference type="Rhea" id="RHEA:24903"/>
    </physiologicalReaction>
</comment>
<dbReference type="InterPro" id="IPR013656">
    <property type="entry name" value="PAS_4"/>
</dbReference>
<evidence type="ECO:0000259" key="4">
    <source>
        <dbReference type="PROSITE" id="PS50883"/>
    </source>
</evidence>
<dbReference type="InterPro" id="IPR029787">
    <property type="entry name" value="Nucleotide_cyclase"/>
</dbReference>
<name>A0A8J7S979_9BACT</name>
<feature type="domain" description="EAL" evidence="4">
    <location>
        <begin position="445"/>
        <end position="699"/>
    </location>
</feature>
<dbReference type="AlphaFoldDB" id="A0A8J7S979"/>
<evidence type="ECO:0000259" key="5">
    <source>
        <dbReference type="PROSITE" id="PS50887"/>
    </source>
</evidence>
<dbReference type="CDD" id="cd00130">
    <property type="entry name" value="PAS"/>
    <property type="match status" value="1"/>
</dbReference>
<dbReference type="PANTHER" id="PTHR44757:SF2">
    <property type="entry name" value="BIOFILM ARCHITECTURE MAINTENANCE PROTEIN MBAA"/>
    <property type="match status" value="1"/>
</dbReference>
<dbReference type="InterPro" id="IPR035965">
    <property type="entry name" value="PAS-like_dom_sf"/>
</dbReference>
<dbReference type="Gene3D" id="3.30.70.270">
    <property type="match status" value="1"/>
</dbReference>
<comment type="caution">
    <text evidence="6">The sequence shown here is derived from an EMBL/GenBank/DDBJ whole genome shotgun (WGS) entry which is preliminary data.</text>
</comment>
<dbReference type="CDD" id="cd01949">
    <property type="entry name" value="GGDEF"/>
    <property type="match status" value="1"/>
</dbReference>
<dbReference type="Gene3D" id="3.30.450.20">
    <property type="entry name" value="PAS domain"/>
    <property type="match status" value="1"/>
</dbReference>
<gene>
    <name evidence="6" type="ORF">JFN93_17855</name>
</gene>
<dbReference type="PANTHER" id="PTHR44757">
    <property type="entry name" value="DIGUANYLATE CYCLASE DGCP"/>
    <property type="match status" value="1"/>
</dbReference>
<evidence type="ECO:0000313" key="6">
    <source>
        <dbReference type="EMBL" id="MBJ6726580.1"/>
    </source>
</evidence>
<keyword evidence="2" id="KW-1133">Transmembrane helix</keyword>
<dbReference type="EMBL" id="JAEMHM010000015">
    <property type="protein sequence ID" value="MBJ6726580.1"/>
    <property type="molecule type" value="Genomic_DNA"/>
</dbReference>
<sequence length="707" mass="79669">MAAVIGYNALYHFRYPLVSRIPAADRLQVLLDMLFVTIIVHFSGGSASWFWPVYLLVTVEAAFVLPREREVWAMGALGGMVYGSLLSAEYAGVFANVAMPFADGTTRDILFLVLIWLWVALLNTVVAVILTFLMSVIRRETRLLRESEERLEEFIDSASDLIYSAYPDGELFYANRSVQGLVGYSLEELAGQQLFELIPARNRTRFMEEFRRIAAGGESDLFETMFVTRDGREVSLEGHLTLSRKAGEPVAVWGSFRDVTERILAQKQLYHLAHYDILTNLPNRALLLDRMQHAKSRAKREKCRAALLFLDLDRFKVINDTLGHPVGDQLLVSVANRLRACCRESDTVARVGGDEFIIVLEGLKERGDAEKFAAKVMHRLIEPHKIEDHELFVTGSVGIALYPDDDTDLDNLLKKADIAMYAAKGVGNNMFRCYDSYMDENAHRRFVMENGMRRALENGDFLLYYQPKVNLVTGEITAMEALVRWDHAELGIIAPSDFIPLAEETGLIIPLGEWVLRQACAQNKWWQDQGHFRLRVAVNLSGYQLQQAEFLEVVRRALADTGLDPQYLELEITETVVMQNPDFTVRLLDQLCEMGIHISIDDFGTGYSSLSHLKRFSVNTLKMDKSFVKGVAENGPDAAIATAIISMGRSLNLSVIAEGVETEGQLEFLKKTECDEVQGFLFSKPIPPEEVLRFMKGRGAHDKGRAE</sequence>
<feature type="transmembrane region" description="Helical" evidence="2">
    <location>
        <begin position="109"/>
        <end position="137"/>
    </location>
</feature>
<accession>A0A8J7S979</accession>
<keyword evidence="7" id="KW-1185">Reference proteome</keyword>
<dbReference type="GO" id="GO:0071111">
    <property type="term" value="F:cyclic-guanylate-specific phosphodiesterase activity"/>
    <property type="evidence" value="ECO:0007669"/>
    <property type="project" value="UniProtKB-EC"/>
</dbReference>
<protein>
    <submittedName>
        <fullName evidence="6">EAL domain-containing protein</fullName>
    </submittedName>
</protein>
<keyword evidence="2" id="KW-0812">Transmembrane</keyword>
<dbReference type="InterPro" id="IPR043128">
    <property type="entry name" value="Rev_trsase/Diguanyl_cyclase"/>
</dbReference>
<dbReference type="Proteomes" id="UP000636888">
    <property type="component" value="Unassembled WGS sequence"/>
</dbReference>
<evidence type="ECO:0000256" key="1">
    <source>
        <dbReference type="ARBA" id="ARBA00051114"/>
    </source>
</evidence>
<dbReference type="SUPFAM" id="SSF55785">
    <property type="entry name" value="PYP-like sensor domain (PAS domain)"/>
    <property type="match status" value="1"/>
</dbReference>
<dbReference type="Pfam" id="PF00563">
    <property type="entry name" value="EAL"/>
    <property type="match status" value="1"/>
</dbReference>
<dbReference type="PROSITE" id="PS50887">
    <property type="entry name" value="GGDEF"/>
    <property type="match status" value="1"/>
</dbReference>
<dbReference type="GO" id="GO:0071732">
    <property type="term" value="P:cellular response to nitric oxide"/>
    <property type="evidence" value="ECO:0007669"/>
    <property type="project" value="UniProtKB-ARBA"/>
</dbReference>
<reference evidence="6" key="1">
    <citation type="submission" date="2020-12" db="EMBL/GenBank/DDBJ databases">
        <title>Geomonas sp. Red875, isolated from river sediment.</title>
        <authorList>
            <person name="Xu Z."/>
            <person name="Zhang Z."/>
            <person name="Masuda Y."/>
            <person name="Itoh H."/>
            <person name="Senoo K."/>
        </authorList>
    </citation>
    <scope>NUCLEOTIDE SEQUENCE</scope>
    <source>
        <strain evidence="6">Red875</strain>
    </source>
</reference>
<evidence type="ECO:0000313" key="7">
    <source>
        <dbReference type="Proteomes" id="UP000636888"/>
    </source>
</evidence>
<dbReference type="InterPro" id="IPR052155">
    <property type="entry name" value="Biofilm_reg_signaling"/>
</dbReference>
<feature type="transmembrane region" description="Helical" evidence="2">
    <location>
        <begin position="71"/>
        <end position="97"/>
    </location>
</feature>
<feature type="domain" description="GGDEF" evidence="5">
    <location>
        <begin position="303"/>
        <end position="436"/>
    </location>
</feature>
<dbReference type="CDD" id="cd01948">
    <property type="entry name" value="EAL"/>
    <property type="match status" value="1"/>
</dbReference>
<dbReference type="PROSITE" id="PS50883">
    <property type="entry name" value="EAL"/>
    <property type="match status" value="1"/>
</dbReference>
<dbReference type="InterPro" id="IPR000160">
    <property type="entry name" value="GGDEF_dom"/>
</dbReference>
<dbReference type="NCBIfam" id="TIGR00254">
    <property type="entry name" value="GGDEF"/>
    <property type="match status" value="1"/>
</dbReference>
<dbReference type="InterPro" id="IPR000014">
    <property type="entry name" value="PAS"/>
</dbReference>
<dbReference type="SMART" id="SM00091">
    <property type="entry name" value="PAS"/>
    <property type="match status" value="1"/>
</dbReference>
<dbReference type="SMART" id="SM00267">
    <property type="entry name" value="GGDEF"/>
    <property type="match status" value="1"/>
</dbReference>
<dbReference type="SUPFAM" id="SSF141868">
    <property type="entry name" value="EAL domain-like"/>
    <property type="match status" value="1"/>
</dbReference>
<dbReference type="FunFam" id="3.20.20.450:FF:000001">
    <property type="entry name" value="Cyclic di-GMP phosphodiesterase yahA"/>
    <property type="match status" value="1"/>
</dbReference>